<dbReference type="InterPro" id="IPR036179">
    <property type="entry name" value="Ig-like_dom_sf"/>
</dbReference>
<reference evidence="4" key="1">
    <citation type="submission" date="2021-07" db="EMBL/GenBank/DDBJ databases">
        <authorList>
            <person name="Catto M.A."/>
            <person name="Jacobson A."/>
            <person name="Kennedy G."/>
            <person name="Labadie P."/>
            <person name="Hunt B.G."/>
            <person name="Srinivasan R."/>
        </authorList>
    </citation>
    <scope>NUCLEOTIDE SEQUENCE</scope>
    <source>
        <strain evidence="4">PL_HMW_Pooled</strain>
        <tissue evidence="4">Head</tissue>
    </source>
</reference>
<feature type="region of interest" description="Disordered" evidence="2">
    <location>
        <begin position="103"/>
        <end position="134"/>
    </location>
</feature>
<dbReference type="SUPFAM" id="SSF48726">
    <property type="entry name" value="Immunoglobulin"/>
    <property type="match status" value="1"/>
</dbReference>
<proteinExistence type="predicted"/>
<sequence length="134" mass="15024">MQPFRARGATESGPPVIAVDKHRFTTGDHIRANCTVGPSFPAPNITWLVDNMPFRQSWSRDNELIEVSSSKLSRAKQQQQASQRECQQRAEQALPAHACKVGIPSKVHDNGDDKARHLKRDRAPFPETLMPTKL</sequence>
<evidence type="ECO:0000313" key="5">
    <source>
        <dbReference type="Proteomes" id="UP001219518"/>
    </source>
</evidence>
<dbReference type="InterPro" id="IPR013162">
    <property type="entry name" value="CD80_C2-set"/>
</dbReference>
<dbReference type="AlphaFoldDB" id="A0AAE1HYQ2"/>
<dbReference type="Gene3D" id="2.60.40.10">
    <property type="entry name" value="Immunoglobulins"/>
    <property type="match status" value="1"/>
</dbReference>
<dbReference type="Proteomes" id="UP001219518">
    <property type="component" value="Unassembled WGS sequence"/>
</dbReference>
<feature type="domain" description="Ig-like" evidence="3">
    <location>
        <begin position="14"/>
        <end position="87"/>
    </location>
</feature>
<dbReference type="EMBL" id="JAHWGI010001372">
    <property type="protein sequence ID" value="KAK3928996.1"/>
    <property type="molecule type" value="Genomic_DNA"/>
</dbReference>
<comment type="caution">
    <text evidence="4">The sequence shown here is derived from an EMBL/GenBank/DDBJ whole genome shotgun (WGS) entry which is preliminary data.</text>
</comment>
<evidence type="ECO:0000259" key="3">
    <source>
        <dbReference type="PROSITE" id="PS50835"/>
    </source>
</evidence>
<feature type="region of interest" description="Disordered" evidence="2">
    <location>
        <begin position="69"/>
        <end position="89"/>
    </location>
</feature>
<evidence type="ECO:0000256" key="1">
    <source>
        <dbReference type="ARBA" id="ARBA00023157"/>
    </source>
</evidence>
<evidence type="ECO:0000256" key="2">
    <source>
        <dbReference type="SAM" id="MobiDB-lite"/>
    </source>
</evidence>
<dbReference type="InterPro" id="IPR013783">
    <property type="entry name" value="Ig-like_fold"/>
</dbReference>
<feature type="compositionally biased region" description="Basic and acidic residues" evidence="2">
    <location>
        <begin position="106"/>
        <end position="115"/>
    </location>
</feature>
<gene>
    <name evidence="4" type="ORF">KUF71_017279</name>
</gene>
<reference evidence="4" key="2">
    <citation type="journal article" date="2023" name="BMC Genomics">
        <title>Pest status, molecular evolution, and epigenetic factors derived from the genome assembly of Frankliniella fusca, a thysanopteran phytovirus vector.</title>
        <authorList>
            <person name="Catto M.A."/>
            <person name="Labadie P.E."/>
            <person name="Jacobson A.L."/>
            <person name="Kennedy G.G."/>
            <person name="Srinivasan R."/>
            <person name="Hunt B.G."/>
        </authorList>
    </citation>
    <scope>NUCLEOTIDE SEQUENCE</scope>
    <source>
        <strain evidence="4">PL_HMW_Pooled</strain>
    </source>
</reference>
<dbReference type="InterPro" id="IPR007110">
    <property type="entry name" value="Ig-like_dom"/>
</dbReference>
<name>A0AAE1HYQ2_9NEOP</name>
<accession>A0AAE1HYQ2</accession>
<keyword evidence="1" id="KW-1015">Disulfide bond</keyword>
<evidence type="ECO:0000313" key="4">
    <source>
        <dbReference type="EMBL" id="KAK3928996.1"/>
    </source>
</evidence>
<organism evidence="4 5">
    <name type="scientific">Frankliniella fusca</name>
    <dbReference type="NCBI Taxonomy" id="407009"/>
    <lineage>
        <taxon>Eukaryota</taxon>
        <taxon>Metazoa</taxon>
        <taxon>Ecdysozoa</taxon>
        <taxon>Arthropoda</taxon>
        <taxon>Hexapoda</taxon>
        <taxon>Insecta</taxon>
        <taxon>Pterygota</taxon>
        <taxon>Neoptera</taxon>
        <taxon>Paraneoptera</taxon>
        <taxon>Thysanoptera</taxon>
        <taxon>Terebrantia</taxon>
        <taxon>Thripoidea</taxon>
        <taxon>Thripidae</taxon>
        <taxon>Frankliniella</taxon>
    </lineage>
</organism>
<protein>
    <submittedName>
        <fullName evidence="4">Fasciclin-3</fullName>
    </submittedName>
</protein>
<dbReference type="Pfam" id="PF08205">
    <property type="entry name" value="C2-set_2"/>
    <property type="match status" value="1"/>
</dbReference>
<keyword evidence="5" id="KW-1185">Reference proteome</keyword>
<dbReference type="PROSITE" id="PS50835">
    <property type="entry name" value="IG_LIKE"/>
    <property type="match status" value="1"/>
</dbReference>